<dbReference type="RefSeq" id="WP_289607912.1">
    <property type="nucleotide sequence ID" value="NZ_JAUDCG010000030.1"/>
</dbReference>
<comment type="caution">
    <text evidence="3">The sequence shown here is derived from an EMBL/GenBank/DDBJ whole genome shotgun (WGS) entry which is preliminary data.</text>
</comment>
<reference evidence="3" key="1">
    <citation type="submission" date="2023-06" db="EMBL/GenBank/DDBJ databases">
        <title>Identification and characterization of horizontal gene transfer across gut microbiota members of farm animals based on homology search.</title>
        <authorList>
            <person name="Schwarzerova J."/>
            <person name="Nykrynova M."/>
            <person name="Jureckova K."/>
            <person name="Cejkova D."/>
            <person name="Rychlik I."/>
        </authorList>
    </citation>
    <scope>NUCLEOTIDE SEQUENCE</scope>
    <source>
        <strain evidence="3">ET39</strain>
    </source>
</reference>
<accession>A0ABT7UCV5</accession>
<feature type="region of interest" description="Disordered" evidence="1">
    <location>
        <begin position="8"/>
        <end position="27"/>
    </location>
</feature>
<gene>
    <name evidence="3" type="ORF">QUV96_07405</name>
</gene>
<dbReference type="Pfam" id="PF00082">
    <property type="entry name" value="Peptidase_S8"/>
    <property type="match status" value="1"/>
</dbReference>
<dbReference type="InterPro" id="IPR000209">
    <property type="entry name" value="Peptidase_S8/S53_dom"/>
</dbReference>
<dbReference type="InterPro" id="IPR036852">
    <property type="entry name" value="Peptidase_S8/S53_dom_sf"/>
</dbReference>
<organism evidence="3 4">
    <name type="scientific">Amedibacillus dolichus</name>
    <dbReference type="NCBI Taxonomy" id="31971"/>
    <lineage>
        <taxon>Bacteria</taxon>
        <taxon>Bacillati</taxon>
        <taxon>Bacillota</taxon>
        <taxon>Erysipelotrichia</taxon>
        <taxon>Erysipelotrichales</taxon>
        <taxon>Erysipelotrichaceae</taxon>
        <taxon>Amedibacillus</taxon>
    </lineage>
</organism>
<evidence type="ECO:0000313" key="4">
    <source>
        <dbReference type="Proteomes" id="UP001529340"/>
    </source>
</evidence>
<keyword evidence="4" id="KW-1185">Reference proteome</keyword>
<evidence type="ECO:0000259" key="2">
    <source>
        <dbReference type="Pfam" id="PF00082"/>
    </source>
</evidence>
<evidence type="ECO:0000256" key="1">
    <source>
        <dbReference type="SAM" id="MobiDB-lite"/>
    </source>
</evidence>
<evidence type="ECO:0000313" key="3">
    <source>
        <dbReference type="EMBL" id="MDM8157460.1"/>
    </source>
</evidence>
<dbReference type="Gene3D" id="3.40.50.200">
    <property type="entry name" value="Peptidase S8/S53 domain"/>
    <property type="match status" value="1"/>
</dbReference>
<sequence>MNDILQLKGKFEKRDNPNKPGSSKLKKNEYVTEEHITTLISQLKRIHEYWTKNRDIDGALISVHYNKVVAKTNRIQILLSDKGLNTTDSIRGAKFKWDKISDNKTQQKHVFTHYVPLSAIENTLNLLSNARTIIINDYNYKITSDDTENIATKKIYNKQDIMARTTFLKVIVDCSHVEKFDIDYNNDEIQTESIITIYKTNINTKELLQKFGINILDNRIINDTTLKLYHEELQLLQSKAPYLIAMALTDFREINDDYSLDTYEPENTLIPSPTNEPIVGVIDTQFNEEVYFSEWVEYINMLTPDIELEKSDYYHGTSVSSIIVDGPRANPKLDDECGRFRVKHFGVATHNGFSSFGILKMIREIVSTNRNIKVWNLSLGSKTEIPKNFISPEGAELDNIQTEYDVIFIIAGTNKADNSTSTMRIGSPADSLNSLVVNSVSFNNTPASYTRVGPVLSFFQKPDISYYGGDGRSANERIAVCRDSLGAQYVVGTSYAAPWITRKMAYLIYNLGLNREIAKALLIDSAAGWERKDNSSGELGYGIVPIKINDIVKSQNDEIKFYLSGSAEDFETYTYNLPVPIAKGKHPYFAKATLVYFPQCNRNQGVDYTNTEMDIHFGRIKMNPSTGKTNIKSINNNKQSDEGKIILYEESARSMYRKWDNVKHISEKINPRAKPREVYDSGLWGLSIKTKERLQPRNGQKLNFGVVITLKEMNGVNRINDFIKACIIKGWIVNRLDIQNQIDIYSQAEEEINFE</sequence>
<dbReference type="SUPFAM" id="SSF52743">
    <property type="entry name" value="Subtilisin-like"/>
    <property type="match status" value="1"/>
</dbReference>
<dbReference type="Proteomes" id="UP001529340">
    <property type="component" value="Unassembled WGS sequence"/>
</dbReference>
<protein>
    <submittedName>
        <fullName evidence="3">S8 family peptidase</fullName>
    </submittedName>
</protein>
<proteinExistence type="predicted"/>
<reference evidence="3" key="2">
    <citation type="submission" date="2023-06" db="EMBL/GenBank/DDBJ databases">
        <authorList>
            <person name="Zeman M."/>
            <person name="Kubasova T."/>
            <person name="Jahodarova E."/>
            <person name="Nykrynova M."/>
            <person name="Rychlik I."/>
        </authorList>
    </citation>
    <scope>NUCLEOTIDE SEQUENCE</scope>
    <source>
        <strain evidence="3">ET39</strain>
    </source>
</reference>
<feature type="domain" description="Peptidase S8/S53" evidence="2">
    <location>
        <begin position="276"/>
        <end position="542"/>
    </location>
</feature>
<dbReference type="InterPro" id="IPR034074">
    <property type="entry name" value="Y4bN_pept_dom"/>
</dbReference>
<dbReference type="EMBL" id="JAUDCG010000030">
    <property type="protein sequence ID" value="MDM8157460.1"/>
    <property type="molecule type" value="Genomic_DNA"/>
</dbReference>
<dbReference type="CDD" id="cd04847">
    <property type="entry name" value="Peptidases_S8_Subtilisin_like_2"/>
    <property type="match status" value="1"/>
</dbReference>
<name>A0ABT7UCV5_9FIRM</name>